<dbReference type="STRING" id="947166.A0A1D1W880"/>
<sequence length="230" mass="26417">MPKVEESSLNLAFSKHELREYCDPINLYGRLVNEFAAHVKLYSNATKTVEKDRTTEQIFQLEEKEIGYSRAAVCIDYTKEKEHFFQLSHQLLYVHGSQRVFGCLPYRELAKEILTTQVFQPLVKLICDPDYISQTIIWLLCTPENIAIDNESFIHALRSSSNLNKLRVIDQMLMTEIAIQRAKDTAISSNAGEDIKARLNSLLDMRIRFLASGSEDSRSQHSLDSSFSYN</sequence>
<feature type="domain" description="PXA" evidence="1">
    <location>
        <begin position="1"/>
        <end position="144"/>
    </location>
</feature>
<dbReference type="PANTHER" id="PTHR22775:SF3">
    <property type="entry name" value="SORTING NEXIN-13"/>
    <property type="match status" value="1"/>
</dbReference>
<dbReference type="PANTHER" id="PTHR22775">
    <property type="entry name" value="SORTING NEXIN"/>
    <property type="match status" value="1"/>
</dbReference>
<dbReference type="EMBL" id="BDGG01000024">
    <property type="protein sequence ID" value="GAV09582.1"/>
    <property type="molecule type" value="Genomic_DNA"/>
</dbReference>
<evidence type="ECO:0000313" key="3">
    <source>
        <dbReference type="Proteomes" id="UP000186922"/>
    </source>
</evidence>
<accession>A0A1D1W880</accession>
<keyword evidence="3" id="KW-1185">Reference proteome</keyword>
<dbReference type="OrthoDB" id="5772781at2759"/>
<dbReference type="GO" id="GO:0035091">
    <property type="term" value="F:phosphatidylinositol binding"/>
    <property type="evidence" value="ECO:0007669"/>
    <property type="project" value="TreeGrafter"/>
</dbReference>
<proteinExistence type="predicted"/>
<reference evidence="2 3" key="1">
    <citation type="journal article" date="2016" name="Nat. Commun.">
        <title>Extremotolerant tardigrade genome and improved radiotolerance of human cultured cells by tardigrade-unique protein.</title>
        <authorList>
            <person name="Hashimoto T."/>
            <person name="Horikawa D.D."/>
            <person name="Saito Y."/>
            <person name="Kuwahara H."/>
            <person name="Kozuka-Hata H."/>
            <person name="Shin-I T."/>
            <person name="Minakuchi Y."/>
            <person name="Ohishi K."/>
            <person name="Motoyama A."/>
            <person name="Aizu T."/>
            <person name="Enomoto A."/>
            <person name="Kondo K."/>
            <person name="Tanaka S."/>
            <person name="Hara Y."/>
            <person name="Koshikawa S."/>
            <person name="Sagara H."/>
            <person name="Miura T."/>
            <person name="Yokobori S."/>
            <person name="Miyagawa K."/>
            <person name="Suzuki Y."/>
            <person name="Kubo T."/>
            <person name="Oyama M."/>
            <person name="Kohara Y."/>
            <person name="Fujiyama A."/>
            <person name="Arakawa K."/>
            <person name="Katayama T."/>
            <person name="Toyoda A."/>
            <person name="Kunieda T."/>
        </authorList>
    </citation>
    <scope>NUCLEOTIDE SEQUENCE [LARGE SCALE GENOMIC DNA]</scope>
    <source>
        <strain evidence="2 3">YOKOZUNA-1</strain>
    </source>
</reference>
<dbReference type="PROSITE" id="PS51207">
    <property type="entry name" value="PXA"/>
    <property type="match status" value="1"/>
</dbReference>
<comment type="caution">
    <text evidence="2">The sequence shown here is derived from an EMBL/GenBank/DDBJ whole genome shotgun (WGS) entry which is preliminary data.</text>
</comment>
<organism evidence="2 3">
    <name type="scientific">Ramazzottius varieornatus</name>
    <name type="common">Water bear</name>
    <name type="synonym">Tardigrade</name>
    <dbReference type="NCBI Taxonomy" id="947166"/>
    <lineage>
        <taxon>Eukaryota</taxon>
        <taxon>Metazoa</taxon>
        <taxon>Ecdysozoa</taxon>
        <taxon>Tardigrada</taxon>
        <taxon>Eutardigrada</taxon>
        <taxon>Parachela</taxon>
        <taxon>Hypsibioidea</taxon>
        <taxon>Ramazzottiidae</taxon>
        <taxon>Ramazzottius</taxon>
    </lineage>
</organism>
<protein>
    <recommendedName>
        <fullName evidence="1">PXA domain-containing protein</fullName>
    </recommendedName>
</protein>
<dbReference type="GO" id="GO:0005769">
    <property type="term" value="C:early endosome"/>
    <property type="evidence" value="ECO:0007669"/>
    <property type="project" value="TreeGrafter"/>
</dbReference>
<gene>
    <name evidence="2" type="primary">RvY_19090-1</name>
    <name evidence="2" type="synonym">RvY_19090.1</name>
    <name evidence="2" type="ORF">RvY_19090</name>
</gene>
<dbReference type="AlphaFoldDB" id="A0A1D1W880"/>
<dbReference type="InterPro" id="IPR003114">
    <property type="entry name" value="Phox_assoc"/>
</dbReference>
<evidence type="ECO:0000259" key="1">
    <source>
        <dbReference type="PROSITE" id="PS51207"/>
    </source>
</evidence>
<name>A0A1D1W880_RAMVA</name>
<dbReference type="Pfam" id="PF02194">
    <property type="entry name" value="PXA"/>
    <property type="match status" value="1"/>
</dbReference>
<evidence type="ECO:0000313" key="2">
    <source>
        <dbReference type="EMBL" id="GAV09582.1"/>
    </source>
</evidence>
<dbReference type="Proteomes" id="UP000186922">
    <property type="component" value="Unassembled WGS sequence"/>
</dbReference>